<dbReference type="PANTHER" id="PTHR28670:SF1">
    <property type="entry name" value="UV-STIMULATED SCAFFOLD PROTEIN A"/>
    <property type="match status" value="1"/>
</dbReference>
<dbReference type="GO" id="GO:0009411">
    <property type="term" value="P:response to UV"/>
    <property type="evidence" value="ECO:0000318"/>
    <property type="project" value="GO_Central"/>
</dbReference>
<dbReference type="OrthoDB" id="5594015at2759"/>
<evidence type="ECO:0000256" key="3">
    <source>
        <dbReference type="ARBA" id="ARBA00022454"/>
    </source>
</evidence>
<evidence type="ECO:0000256" key="1">
    <source>
        <dbReference type="ARBA" id="ARBA00004286"/>
    </source>
</evidence>
<keyword evidence="6" id="KW-0863">Zinc-finger</keyword>
<protein>
    <submittedName>
        <fullName evidence="13">UV-stimulated scaffold protein A homolog</fullName>
    </submittedName>
</protein>
<dbReference type="GO" id="GO:0000993">
    <property type="term" value="F:RNA polymerase II complex binding"/>
    <property type="evidence" value="ECO:0000318"/>
    <property type="project" value="GO_Central"/>
</dbReference>
<dbReference type="Pfam" id="PF20867">
    <property type="entry name" value="UVSSA_N"/>
    <property type="match status" value="1"/>
</dbReference>
<reference evidence="13" key="2">
    <citation type="submission" date="2025-08" db="UniProtKB">
        <authorList>
            <consortium name="RefSeq"/>
        </authorList>
    </citation>
    <scope>IDENTIFICATION</scope>
    <source>
        <tissue evidence="13">Leaf</tissue>
    </source>
</reference>
<evidence type="ECO:0000256" key="5">
    <source>
        <dbReference type="ARBA" id="ARBA00022763"/>
    </source>
</evidence>
<dbReference type="PANTHER" id="PTHR28670">
    <property type="entry name" value="UV-STIMULATED SCAFFOLD PROTEIN A"/>
    <property type="match status" value="1"/>
</dbReference>
<dbReference type="Pfam" id="PF09740">
    <property type="entry name" value="DUF2043"/>
    <property type="match status" value="1"/>
</dbReference>
<dbReference type="InterPro" id="IPR018610">
    <property type="entry name" value="UVSSA"/>
</dbReference>
<dbReference type="GO" id="GO:0005694">
    <property type="term" value="C:chromosome"/>
    <property type="evidence" value="ECO:0000318"/>
    <property type="project" value="GO_Central"/>
</dbReference>
<comment type="subcellular location">
    <subcellularLocation>
        <location evidence="1">Chromosome</location>
    </subcellularLocation>
</comment>
<dbReference type="GeneID" id="110786386"/>
<keyword evidence="5" id="KW-0227">DNA damage</keyword>
<evidence type="ECO:0000256" key="10">
    <source>
        <dbReference type="SAM" id="MobiDB-lite"/>
    </source>
</evidence>
<dbReference type="RefSeq" id="XP_021846627.1">
    <property type="nucleotide sequence ID" value="XM_021990935.2"/>
</dbReference>
<evidence type="ECO:0000259" key="11">
    <source>
        <dbReference type="Pfam" id="PF09740"/>
    </source>
</evidence>
<dbReference type="GO" id="GO:0008270">
    <property type="term" value="F:zinc ion binding"/>
    <property type="evidence" value="ECO:0007669"/>
    <property type="project" value="UniProtKB-KW"/>
</dbReference>
<evidence type="ECO:0000313" key="13">
    <source>
        <dbReference type="RefSeq" id="XP_021846627.1"/>
    </source>
</evidence>
<sequence>MAEDQIEEERESGKVMALIEKATNSTEPEVDPRLLKAIKMVVRYSDFELKLAYQTLMRLMKRQHSQIRYLAFLIIDELFMRSKLFRTLITDNLDQLLSLSVGFRRNQPLPAPPSVASVLRKKAIEFLEKWNGSFGVHYRQLRLGYDYLKNTLRYQFPNLQANAARVEQQRRERELKTQEILRNKLDMLRESLPSLKEEIRLTIDEIGECLEIARAKDANAALEPLDDDDEEEFEGIRNPELLQIRLDALKEAEKVQENIENKVVFDALRELYKLLVTKHLVSVQEWISILIRVEVVDIRFRDSALKEFIDVRNQITAVKKKCEESGCALPKIKESEEDDIWEDGKIESVEESKDLTTVPVDCKVLATDAAECSNRKAKKRDIVKRRINAGNSDPLRGKLLAEAPVINWGSSLDNWGEKRDALANQRGLELDSHWGRVDDDASIPSEKIAELNVHASIYKEEQAEVQPCHAPLRNGKLCQRKDLRVCPFHGPVIPRDDKGIPIYSEGEAGKSANYIHNEDTSVRQSSSTEEMHIDGMGISTEKLAKMAVKNVRERDEEEVKRKESDKRAIKKAKLAKVREHNDVVLREAAIASTSSSAAFGEVGPANTGERASTKNKKQTLASMLRKKVTAKDRLSQKLLSARARDETIKQLTKGEDTRYRESFPNQW</sequence>
<dbReference type="InterPro" id="IPR049431">
    <property type="entry name" value="UVSSA_C"/>
</dbReference>
<keyword evidence="8" id="KW-0175">Coiled coil</keyword>
<keyword evidence="3" id="KW-0158">Chromosome</keyword>
<evidence type="ECO:0000256" key="8">
    <source>
        <dbReference type="ARBA" id="ARBA00023054"/>
    </source>
</evidence>
<feature type="domain" description="UV-stimulated scaffold protein A C-terminal" evidence="11">
    <location>
        <begin position="402"/>
        <end position="502"/>
    </location>
</feature>
<feature type="region of interest" description="Disordered" evidence="10">
    <location>
        <begin position="601"/>
        <end position="621"/>
    </location>
</feature>
<evidence type="ECO:0000256" key="9">
    <source>
        <dbReference type="ARBA" id="ARBA00023204"/>
    </source>
</evidence>
<name>A0A9R0IC47_SPIOL</name>
<dbReference type="Proteomes" id="UP000813463">
    <property type="component" value="Chromosome 2"/>
</dbReference>
<keyword evidence="7" id="KW-0862">Zinc</keyword>
<comment type="similarity">
    <text evidence="2">Belongs to the UVSSA family.</text>
</comment>
<keyword evidence="9" id="KW-0234">DNA repair</keyword>
<keyword evidence="12" id="KW-1185">Reference proteome</keyword>
<organism evidence="12 13">
    <name type="scientific">Spinacia oleracea</name>
    <name type="common">Spinach</name>
    <dbReference type="NCBI Taxonomy" id="3562"/>
    <lineage>
        <taxon>Eukaryota</taxon>
        <taxon>Viridiplantae</taxon>
        <taxon>Streptophyta</taxon>
        <taxon>Embryophyta</taxon>
        <taxon>Tracheophyta</taxon>
        <taxon>Spermatophyta</taxon>
        <taxon>Magnoliopsida</taxon>
        <taxon>eudicotyledons</taxon>
        <taxon>Gunneridae</taxon>
        <taxon>Pentapetalae</taxon>
        <taxon>Caryophyllales</taxon>
        <taxon>Chenopodiaceae</taxon>
        <taxon>Chenopodioideae</taxon>
        <taxon>Anserineae</taxon>
        <taxon>Spinacia</taxon>
    </lineage>
</organism>
<dbReference type="KEGG" id="soe:110786386"/>
<dbReference type="SUPFAM" id="SSF48464">
    <property type="entry name" value="ENTH/VHS domain"/>
    <property type="match status" value="1"/>
</dbReference>
<accession>A0A9R0IC47</accession>
<reference evidence="12" key="1">
    <citation type="journal article" date="2021" name="Nat. Commun.">
        <title>Genomic analyses provide insights into spinach domestication and the genetic basis of agronomic traits.</title>
        <authorList>
            <person name="Cai X."/>
            <person name="Sun X."/>
            <person name="Xu C."/>
            <person name="Sun H."/>
            <person name="Wang X."/>
            <person name="Ge C."/>
            <person name="Zhang Z."/>
            <person name="Wang Q."/>
            <person name="Fei Z."/>
            <person name="Jiao C."/>
            <person name="Wang Q."/>
        </authorList>
    </citation>
    <scope>NUCLEOTIDE SEQUENCE [LARGE SCALE GENOMIC DNA]</scope>
    <source>
        <strain evidence="12">cv. Varoflay</strain>
    </source>
</reference>
<dbReference type="InterPro" id="IPR008942">
    <property type="entry name" value="ENTH_VHS"/>
</dbReference>
<dbReference type="Gene3D" id="1.25.40.90">
    <property type="match status" value="1"/>
</dbReference>
<keyword evidence="4" id="KW-0479">Metal-binding</keyword>
<dbReference type="InterPro" id="IPR049408">
    <property type="entry name" value="UVSSA_N_a-solenoid_rpt"/>
</dbReference>
<evidence type="ECO:0000313" key="12">
    <source>
        <dbReference type="Proteomes" id="UP000813463"/>
    </source>
</evidence>
<dbReference type="AlphaFoldDB" id="A0A9R0IC47"/>
<gene>
    <name evidence="13" type="primary">LOC110786386</name>
</gene>
<dbReference type="GO" id="GO:0006283">
    <property type="term" value="P:transcription-coupled nucleotide-excision repair"/>
    <property type="evidence" value="ECO:0000318"/>
    <property type="project" value="GO_Central"/>
</dbReference>
<evidence type="ECO:0000256" key="4">
    <source>
        <dbReference type="ARBA" id="ARBA00022723"/>
    </source>
</evidence>
<evidence type="ECO:0000256" key="6">
    <source>
        <dbReference type="ARBA" id="ARBA00022771"/>
    </source>
</evidence>
<proteinExistence type="inferred from homology"/>
<evidence type="ECO:0000256" key="7">
    <source>
        <dbReference type="ARBA" id="ARBA00022833"/>
    </source>
</evidence>
<evidence type="ECO:0000256" key="2">
    <source>
        <dbReference type="ARBA" id="ARBA00009240"/>
    </source>
</evidence>